<keyword evidence="5 11" id="KW-0436">Ligase</keyword>
<dbReference type="SUPFAM" id="SSF47323">
    <property type="entry name" value="Anticodon-binding domain of a subclass of class I aminoacyl-tRNA synthetases"/>
    <property type="match status" value="1"/>
</dbReference>
<dbReference type="SMART" id="SM00836">
    <property type="entry name" value="DALR_1"/>
    <property type="match status" value="1"/>
</dbReference>
<organism evidence="15 16">
    <name type="scientific">Candidatus Doudnabacteria bacterium RIFCSPHIGHO2_01_FULL_50_11</name>
    <dbReference type="NCBI Taxonomy" id="1817828"/>
    <lineage>
        <taxon>Bacteria</taxon>
        <taxon>Candidatus Doudnaibacteriota</taxon>
    </lineage>
</organism>
<keyword evidence="8 11" id="KW-0648">Protein biosynthesis</keyword>
<keyword evidence="6 11" id="KW-0547">Nucleotide-binding</keyword>
<evidence type="ECO:0000256" key="7">
    <source>
        <dbReference type="ARBA" id="ARBA00022840"/>
    </source>
</evidence>
<dbReference type="PANTHER" id="PTHR11956">
    <property type="entry name" value="ARGINYL-TRNA SYNTHETASE"/>
    <property type="match status" value="1"/>
</dbReference>
<keyword evidence="9 11" id="KW-0030">Aminoacyl-tRNA synthetase</keyword>
<evidence type="ECO:0000256" key="11">
    <source>
        <dbReference type="HAMAP-Rule" id="MF_00123"/>
    </source>
</evidence>
<evidence type="ECO:0000256" key="3">
    <source>
        <dbReference type="ARBA" id="ARBA00011245"/>
    </source>
</evidence>
<evidence type="ECO:0000256" key="5">
    <source>
        <dbReference type="ARBA" id="ARBA00022598"/>
    </source>
</evidence>
<evidence type="ECO:0000256" key="2">
    <source>
        <dbReference type="ARBA" id="ARBA00005594"/>
    </source>
</evidence>
<dbReference type="EC" id="6.1.1.19" evidence="11"/>
<dbReference type="HAMAP" id="MF_00123">
    <property type="entry name" value="Arg_tRNA_synth"/>
    <property type="match status" value="1"/>
</dbReference>
<dbReference type="Pfam" id="PF05746">
    <property type="entry name" value="DALR_1"/>
    <property type="match status" value="1"/>
</dbReference>
<feature type="domain" description="DALR anticodon binding" evidence="13">
    <location>
        <begin position="477"/>
        <end position="596"/>
    </location>
</feature>
<evidence type="ECO:0000256" key="9">
    <source>
        <dbReference type="ARBA" id="ARBA00023146"/>
    </source>
</evidence>
<dbReference type="CDD" id="cd07956">
    <property type="entry name" value="Anticodon_Ia_Arg"/>
    <property type="match status" value="1"/>
</dbReference>
<dbReference type="InterPro" id="IPR005148">
    <property type="entry name" value="Arg-tRNA-synth_N"/>
</dbReference>
<dbReference type="AlphaFoldDB" id="A0A1F5PNB2"/>
<evidence type="ECO:0000313" key="15">
    <source>
        <dbReference type="EMBL" id="OGE91152.1"/>
    </source>
</evidence>
<dbReference type="SMART" id="SM01016">
    <property type="entry name" value="Arg_tRNA_synt_N"/>
    <property type="match status" value="1"/>
</dbReference>
<evidence type="ECO:0000256" key="8">
    <source>
        <dbReference type="ARBA" id="ARBA00022917"/>
    </source>
</evidence>
<dbReference type="PANTHER" id="PTHR11956:SF5">
    <property type="entry name" value="ARGININE--TRNA LIGASE, CYTOPLASMIC"/>
    <property type="match status" value="1"/>
</dbReference>
<dbReference type="InterPro" id="IPR036695">
    <property type="entry name" value="Arg-tRNA-synth_N_sf"/>
</dbReference>
<evidence type="ECO:0000256" key="10">
    <source>
        <dbReference type="ARBA" id="ARBA00049339"/>
    </source>
</evidence>
<dbReference type="InterPro" id="IPR001278">
    <property type="entry name" value="Arg-tRNA-ligase"/>
</dbReference>
<dbReference type="InterPro" id="IPR014729">
    <property type="entry name" value="Rossmann-like_a/b/a_fold"/>
</dbReference>
<dbReference type="Pfam" id="PF03485">
    <property type="entry name" value="Arg_tRNA_synt_N"/>
    <property type="match status" value="1"/>
</dbReference>
<evidence type="ECO:0000313" key="16">
    <source>
        <dbReference type="Proteomes" id="UP000178377"/>
    </source>
</evidence>
<dbReference type="NCBIfam" id="TIGR00456">
    <property type="entry name" value="argS"/>
    <property type="match status" value="1"/>
</dbReference>
<dbReference type="Gene3D" id="3.30.1360.70">
    <property type="entry name" value="Arginyl tRNA synthetase N-terminal domain"/>
    <property type="match status" value="1"/>
</dbReference>
<reference evidence="15 16" key="1">
    <citation type="journal article" date="2016" name="Nat. Commun.">
        <title>Thousands of microbial genomes shed light on interconnected biogeochemical processes in an aquifer system.</title>
        <authorList>
            <person name="Anantharaman K."/>
            <person name="Brown C.T."/>
            <person name="Hug L.A."/>
            <person name="Sharon I."/>
            <person name="Castelle C.J."/>
            <person name="Probst A.J."/>
            <person name="Thomas B.C."/>
            <person name="Singh A."/>
            <person name="Wilkins M.J."/>
            <person name="Karaoz U."/>
            <person name="Brodie E.L."/>
            <person name="Williams K.H."/>
            <person name="Hubbard S.S."/>
            <person name="Banfield J.F."/>
        </authorList>
    </citation>
    <scope>NUCLEOTIDE SEQUENCE [LARGE SCALE GENOMIC DNA]</scope>
</reference>
<dbReference type="FunFam" id="1.10.730.10:FF:000006">
    <property type="entry name" value="Arginyl-tRNA synthetase 2, mitochondrial"/>
    <property type="match status" value="1"/>
</dbReference>
<comment type="caution">
    <text evidence="11">Lacks conserved residue(s) required for the propagation of feature annotation.</text>
</comment>
<proteinExistence type="inferred from homology"/>
<comment type="similarity">
    <text evidence="2 11 12">Belongs to the class-I aminoacyl-tRNA synthetase family.</text>
</comment>
<dbReference type="FunFam" id="3.40.50.620:FF:000116">
    <property type="entry name" value="Arginine--tRNA ligase"/>
    <property type="match status" value="1"/>
</dbReference>
<evidence type="ECO:0000256" key="4">
    <source>
        <dbReference type="ARBA" id="ARBA00022490"/>
    </source>
</evidence>
<dbReference type="GO" id="GO:0005524">
    <property type="term" value="F:ATP binding"/>
    <property type="evidence" value="ECO:0007669"/>
    <property type="project" value="UniProtKB-UniRule"/>
</dbReference>
<keyword evidence="7 11" id="KW-0067">ATP-binding</keyword>
<dbReference type="PRINTS" id="PR01038">
    <property type="entry name" value="TRNASYNTHARG"/>
</dbReference>
<dbReference type="Pfam" id="PF00750">
    <property type="entry name" value="tRNA-synt_1d"/>
    <property type="match status" value="1"/>
</dbReference>
<evidence type="ECO:0000259" key="13">
    <source>
        <dbReference type="SMART" id="SM00836"/>
    </source>
</evidence>
<dbReference type="EMBL" id="MFEO01000004">
    <property type="protein sequence ID" value="OGE91152.1"/>
    <property type="molecule type" value="Genomic_DNA"/>
</dbReference>
<dbReference type="GO" id="GO:0004814">
    <property type="term" value="F:arginine-tRNA ligase activity"/>
    <property type="evidence" value="ECO:0007669"/>
    <property type="project" value="UniProtKB-UniRule"/>
</dbReference>
<comment type="subcellular location">
    <subcellularLocation>
        <location evidence="1 11">Cytoplasm</location>
    </subcellularLocation>
</comment>
<comment type="subunit">
    <text evidence="3 11">Monomer.</text>
</comment>
<evidence type="ECO:0000256" key="12">
    <source>
        <dbReference type="RuleBase" id="RU363038"/>
    </source>
</evidence>
<dbReference type="Gene3D" id="3.40.50.620">
    <property type="entry name" value="HUPs"/>
    <property type="match status" value="1"/>
</dbReference>
<comment type="catalytic activity">
    <reaction evidence="10 11">
        <text>tRNA(Arg) + L-arginine + ATP = L-arginyl-tRNA(Arg) + AMP + diphosphate</text>
        <dbReference type="Rhea" id="RHEA:20301"/>
        <dbReference type="Rhea" id="RHEA-COMP:9658"/>
        <dbReference type="Rhea" id="RHEA-COMP:9673"/>
        <dbReference type="ChEBI" id="CHEBI:30616"/>
        <dbReference type="ChEBI" id="CHEBI:32682"/>
        <dbReference type="ChEBI" id="CHEBI:33019"/>
        <dbReference type="ChEBI" id="CHEBI:78442"/>
        <dbReference type="ChEBI" id="CHEBI:78513"/>
        <dbReference type="ChEBI" id="CHEBI:456215"/>
        <dbReference type="EC" id="6.1.1.19"/>
    </reaction>
</comment>
<dbReference type="Gene3D" id="1.10.730.10">
    <property type="entry name" value="Isoleucyl-tRNA Synthetase, Domain 1"/>
    <property type="match status" value="1"/>
</dbReference>
<gene>
    <name evidence="11" type="primary">argS</name>
    <name evidence="15" type="ORF">A2722_03965</name>
</gene>
<feature type="domain" description="Arginyl tRNA synthetase N-terminal" evidence="14">
    <location>
        <begin position="19"/>
        <end position="106"/>
    </location>
</feature>
<accession>A0A1F5PNB2</accession>
<dbReference type="InterPro" id="IPR008909">
    <property type="entry name" value="DALR_anticod-bd"/>
</dbReference>
<dbReference type="GO" id="GO:0005737">
    <property type="term" value="C:cytoplasm"/>
    <property type="evidence" value="ECO:0007669"/>
    <property type="project" value="UniProtKB-SubCell"/>
</dbReference>
<dbReference type="STRING" id="1817828.A2722_03965"/>
<evidence type="ECO:0000256" key="6">
    <source>
        <dbReference type="ARBA" id="ARBA00022741"/>
    </source>
</evidence>
<dbReference type="SUPFAM" id="SSF52374">
    <property type="entry name" value="Nucleotidylyl transferase"/>
    <property type="match status" value="1"/>
</dbReference>
<sequence>MRELWYNNGEFMKRNTLRNYIQELLIDVLKSDFPLHANLDFSLAEPPNRDFGDYATNLPLLLAKRTGNKPKEVAKTLIPRLQGLDRDREAAFLEASERAGFINFRFYPEYLLKILAQINADGGGFRASQAGGGKKILVEYFQNNVAKPPHVGHVRSAVIGDSILRILRYLGYAAESDTHIGDWGTQFGILLSAYKEFINSGGERTQIASSPIEELNKLYVVTTQKIEDQPELLEKGKQEFAKLEKGDTENRSLWEWFVAVSAEDFEKYRVLLDILPFDHALGESFYLDKMPEVLADTKKLGLLTESEGAQIVNLEDKKLGVAIMVKSDGATTYLLRDLATIKHRISRQKFSKILYVVDSRQAHHFQQVFEIASRLGYVKGSGMLLHVDFGFMSLPEGAISTRKGSVVSLKNLIEETQKRTLQIIEEKNPSLPKKNMVARQVALAAIKYFDLSHNRKSDIVFRWDEVLDFEGNSGPYLQYAYVRISGILRKLGQPPPAQFAGRVKKIAFDQTEMRLLRKLAKFPDAVEDAAADYMPHIICTYLYELSQDFNSFYEAVWVLKEKDKELKNFRIALIAACGTAIQRGLGLLGIEAIQEM</sequence>
<comment type="caution">
    <text evidence="15">The sequence shown here is derived from an EMBL/GenBank/DDBJ whole genome shotgun (WGS) entry which is preliminary data.</text>
</comment>
<dbReference type="SUPFAM" id="SSF55190">
    <property type="entry name" value="Arginyl-tRNA synthetase (ArgRS), N-terminal 'additional' domain"/>
    <property type="match status" value="1"/>
</dbReference>
<dbReference type="GO" id="GO:0006420">
    <property type="term" value="P:arginyl-tRNA aminoacylation"/>
    <property type="evidence" value="ECO:0007669"/>
    <property type="project" value="UniProtKB-UniRule"/>
</dbReference>
<keyword evidence="4 11" id="KW-0963">Cytoplasm</keyword>
<dbReference type="InterPro" id="IPR035684">
    <property type="entry name" value="ArgRS_core"/>
</dbReference>
<name>A0A1F5PNB2_9BACT</name>
<dbReference type="Proteomes" id="UP000178377">
    <property type="component" value="Unassembled WGS sequence"/>
</dbReference>
<evidence type="ECO:0000256" key="1">
    <source>
        <dbReference type="ARBA" id="ARBA00004496"/>
    </source>
</evidence>
<protein>
    <recommendedName>
        <fullName evidence="11">Arginine--tRNA ligase</fullName>
        <ecNumber evidence="11">6.1.1.19</ecNumber>
    </recommendedName>
    <alternativeName>
        <fullName evidence="11">Arginyl-tRNA synthetase</fullName>
        <shortName evidence="11">ArgRS</shortName>
    </alternativeName>
</protein>
<dbReference type="InterPro" id="IPR009080">
    <property type="entry name" value="tRNAsynth_Ia_anticodon-bd"/>
</dbReference>
<evidence type="ECO:0000259" key="14">
    <source>
        <dbReference type="SMART" id="SM01016"/>
    </source>
</evidence>